<evidence type="ECO:0000313" key="3">
    <source>
        <dbReference type="Proteomes" id="UP000706580"/>
    </source>
</evidence>
<accession>A0ABS7RTS8</accession>
<sequence>MDAPRGHSLHGCRLVPDPKAGRNKTKAPRSGDFLAGSPGRQGGGD</sequence>
<proteinExistence type="predicted"/>
<gene>
    <name evidence="2" type="ORF">ITX56_07780</name>
</gene>
<keyword evidence="3" id="KW-1185">Reference proteome</keyword>
<dbReference type="Proteomes" id="UP000706580">
    <property type="component" value="Unassembled WGS sequence"/>
</dbReference>
<feature type="region of interest" description="Disordered" evidence="1">
    <location>
        <begin position="1"/>
        <end position="45"/>
    </location>
</feature>
<dbReference type="RefSeq" id="WP_223074368.1">
    <property type="nucleotide sequence ID" value="NZ_JADMNK010000003.1"/>
</dbReference>
<protein>
    <submittedName>
        <fullName evidence="2">Uncharacterized protein</fullName>
    </submittedName>
</protein>
<organism evidence="2 3">
    <name type="scientific">Leclercia barmai</name>
    <dbReference type="NCBI Taxonomy" id="2785629"/>
    <lineage>
        <taxon>Bacteria</taxon>
        <taxon>Pseudomonadati</taxon>
        <taxon>Pseudomonadota</taxon>
        <taxon>Gammaproteobacteria</taxon>
        <taxon>Enterobacterales</taxon>
        <taxon>Enterobacteriaceae</taxon>
        <taxon>Leclercia</taxon>
    </lineage>
</organism>
<name>A0ABS7RTS8_9ENTR</name>
<evidence type="ECO:0000313" key="2">
    <source>
        <dbReference type="EMBL" id="MBZ0057718.1"/>
    </source>
</evidence>
<reference evidence="2 3" key="1">
    <citation type="submission" date="2020-11" db="EMBL/GenBank/DDBJ databases">
        <title>Draft Genome of Enterobacter sp. strain EMC7.</title>
        <authorList>
            <person name="Barman P."/>
            <person name="Sinha S."/>
            <person name="Sen S."/>
            <person name="Chakraborty R."/>
        </authorList>
    </citation>
    <scope>NUCLEOTIDE SEQUENCE [LARGE SCALE GENOMIC DNA]</scope>
    <source>
        <strain evidence="2 3">EMC7</strain>
    </source>
</reference>
<comment type="caution">
    <text evidence="2">The sequence shown here is derived from an EMBL/GenBank/DDBJ whole genome shotgun (WGS) entry which is preliminary data.</text>
</comment>
<dbReference type="EMBL" id="JADMNK010000003">
    <property type="protein sequence ID" value="MBZ0057718.1"/>
    <property type="molecule type" value="Genomic_DNA"/>
</dbReference>
<evidence type="ECO:0000256" key="1">
    <source>
        <dbReference type="SAM" id="MobiDB-lite"/>
    </source>
</evidence>